<reference evidence="1 2" key="1">
    <citation type="submission" date="2019-09" db="EMBL/GenBank/DDBJ databases">
        <title>Paraburkholderia podalyriae sp. nov., A South African Podalyria-associated rhizobium.</title>
        <authorList>
            <person name="Mavima L."/>
            <person name="Beukes C.W."/>
            <person name="Palmer M."/>
            <person name="De Meyer S.E."/>
            <person name="James E.K."/>
            <person name="Maluk M."/>
            <person name="Avontuur J.R."/>
            <person name="Chan W.Y."/>
            <person name="Venter S.N."/>
            <person name="Steenkamp E.T."/>
        </authorList>
    </citation>
    <scope>NUCLEOTIDE SEQUENCE [LARGE SCALE GENOMIC DNA]</scope>
    <source>
        <strain evidence="1 2">WC7.3b</strain>
    </source>
</reference>
<sequence>MESFSTARAGLLQKRRYETRCPITDEDAVDTCCQFWRSAGSSKKKASLFLDRRGDYHRDVQDVTCIRWNARETLINGPTAQIAVETASNFPDDKAIRRSIR</sequence>
<organism evidence="1 2">
    <name type="scientific">Paraburkholderia podalyriae</name>
    <dbReference type="NCBI Taxonomy" id="1938811"/>
    <lineage>
        <taxon>Bacteria</taxon>
        <taxon>Pseudomonadati</taxon>
        <taxon>Pseudomonadota</taxon>
        <taxon>Betaproteobacteria</taxon>
        <taxon>Burkholderiales</taxon>
        <taxon>Burkholderiaceae</taxon>
        <taxon>Paraburkholderia</taxon>
    </lineage>
</organism>
<gene>
    <name evidence="1" type="ORF">F6X42_37425</name>
</gene>
<evidence type="ECO:0000313" key="2">
    <source>
        <dbReference type="Proteomes" id="UP000736373"/>
    </source>
</evidence>
<dbReference type="Proteomes" id="UP000736373">
    <property type="component" value="Unassembled WGS sequence"/>
</dbReference>
<proteinExistence type="predicted"/>
<dbReference type="EMBL" id="VZQQ01000073">
    <property type="protein sequence ID" value="MBC8751944.1"/>
    <property type="molecule type" value="Genomic_DNA"/>
</dbReference>
<protein>
    <submittedName>
        <fullName evidence="1">Uncharacterized protein</fullName>
    </submittedName>
</protein>
<comment type="caution">
    <text evidence="1">The sequence shown here is derived from an EMBL/GenBank/DDBJ whole genome shotgun (WGS) entry which is preliminary data.</text>
</comment>
<accession>A0ABR7Q077</accession>
<name>A0ABR7Q077_9BURK</name>
<keyword evidence="2" id="KW-1185">Reference proteome</keyword>
<evidence type="ECO:0000313" key="1">
    <source>
        <dbReference type="EMBL" id="MBC8751944.1"/>
    </source>
</evidence>